<evidence type="ECO:0000256" key="1">
    <source>
        <dbReference type="SAM" id="MobiDB-lite"/>
    </source>
</evidence>
<dbReference type="Proteomes" id="UP001149074">
    <property type="component" value="Unassembled WGS sequence"/>
</dbReference>
<organism evidence="2 3">
    <name type="scientific">Penicillium argentinense</name>
    <dbReference type="NCBI Taxonomy" id="1131581"/>
    <lineage>
        <taxon>Eukaryota</taxon>
        <taxon>Fungi</taxon>
        <taxon>Dikarya</taxon>
        <taxon>Ascomycota</taxon>
        <taxon>Pezizomycotina</taxon>
        <taxon>Eurotiomycetes</taxon>
        <taxon>Eurotiomycetidae</taxon>
        <taxon>Eurotiales</taxon>
        <taxon>Aspergillaceae</taxon>
        <taxon>Penicillium</taxon>
    </lineage>
</organism>
<gene>
    <name evidence="2" type="ORF">N7532_011828</name>
</gene>
<dbReference type="AlphaFoldDB" id="A0A9W9JVB5"/>
<sequence>MQHLEDMAPRGNAEYRKPKYLRFELGQHIGIFFEEKLYTQALNLLFNTLASGSYASPDCIIPLPPHLAIAVTFLVHPTTTTRATSSEEQHAAHVALRLLRLLGTLVSPREAKLNTAFAFTHDQFTRSGRRIHDEDGFNNPRTGENRSLGVKIGEEESLWSRAEDFWHAVGWSFNCSMLHPERWERWQIWLEYMCDVLLDDWDEREFIFKQRQAESKVVSQETTPLAPKKETVSQKERNKAAREKRYEDTAILRESLLFQYISAGEGYGKHRRIMRAVFADGSSHSVNEFRQIFPKELKPAKSDRKPEKAKKRERDVNIDQEEYGDYLAQDDTDDGATTGAEQDKPPGLGSRRSKRTRRGTRKAKDPSGNESVDGTAGPGIALAQHDVGVSPMGALDSLDLRKRLMFLLSRVSQQIPEEFLSILDLYHLFVEQIRHLPLPTFQAFISPYILPGLAQNLRKDPGSDENQTPCEEQTWREVQGSDAEATTLCELLLFSMLESAAPQTGEEYLDQNKLEKCFLPFAAANASVVDNAKISILLEALLVLLAGSGGLVLRPSLQEAVQVGIKHRVDRGFEEIRRGQAKKQKEPLEWSWLIESGHRLLLLLEVLQVQSTGPS</sequence>
<proteinExistence type="predicted"/>
<feature type="compositionally biased region" description="Basic residues" evidence="1">
    <location>
        <begin position="351"/>
        <end position="361"/>
    </location>
</feature>
<feature type="compositionally biased region" description="Basic and acidic residues" evidence="1">
    <location>
        <begin position="227"/>
        <end position="244"/>
    </location>
</feature>
<feature type="region of interest" description="Disordered" evidence="1">
    <location>
        <begin position="297"/>
        <end position="379"/>
    </location>
</feature>
<feature type="region of interest" description="Disordered" evidence="1">
    <location>
        <begin position="219"/>
        <end position="244"/>
    </location>
</feature>
<keyword evidence="3" id="KW-1185">Reference proteome</keyword>
<protein>
    <submittedName>
        <fullName evidence="2">Uncharacterized protein</fullName>
    </submittedName>
</protein>
<feature type="compositionally biased region" description="Basic and acidic residues" evidence="1">
    <location>
        <begin position="297"/>
        <end position="317"/>
    </location>
</feature>
<reference evidence="2" key="1">
    <citation type="submission" date="2022-11" db="EMBL/GenBank/DDBJ databases">
        <authorList>
            <person name="Petersen C."/>
        </authorList>
    </citation>
    <scope>NUCLEOTIDE SEQUENCE</scope>
    <source>
        <strain evidence="2">IBT 30761</strain>
    </source>
</reference>
<dbReference type="EMBL" id="JAPQKI010000011">
    <property type="protein sequence ID" value="KAJ5082785.1"/>
    <property type="molecule type" value="Genomic_DNA"/>
</dbReference>
<feature type="compositionally biased region" description="Acidic residues" evidence="1">
    <location>
        <begin position="318"/>
        <end position="334"/>
    </location>
</feature>
<accession>A0A9W9JVB5</accession>
<name>A0A9W9JVB5_9EURO</name>
<comment type="caution">
    <text evidence="2">The sequence shown here is derived from an EMBL/GenBank/DDBJ whole genome shotgun (WGS) entry which is preliminary data.</text>
</comment>
<dbReference type="GeneID" id="81363298"/>
<reference evidence="2" key="2">
    <citation type="journal article" date="2023" name="IMA Fungus">
        <title>Comparative genomic study of the Penicillium genus elucidates a diverse pangenome and 15 lateral gene transfer events.</title>
        <authorList>
            <person name="Petersen C."/>
            <person name="Sorensen T."/>
            <person name="Nielsen M.R."/>
            <person name="Sondergaard T.E."/>
            <person name="Sorensen J.L."/>
            <person name="Fitzpatrick D.A."/>
            <person name="Frisvad J.C."/>
            <person name="Nielsen K.L."/>
        </authorList>
    </citation>
    <scope>NUCLEOTIDE SEQUENCE</scope>
    <source>
        <strain evidence="2">IBT 30761</strain>
    </source>
</reference>
<dbReference type="OrthoDB" id="5411773at2759"/>
<dbReference type="RefSeq" id="XP_056469307.1">
    <property type="nucleotide sequence ID" value="XM_056624319.1"/>
</dbReference>
<evidence type="ECO:0000313" key="3">
    <source>
        <dbReference type="Proteomes" id="UP001149074"/>
    </source>
</evidence>
<evidence type="ECO:0000313" key="2">
    <source>
        <dbReference type="EMBL" id="KAJ5082785.1"/>
    </source>
</evidence>